<dbReference type="Proteomes" id="UP000664940">
    <property type="component" value="Unassembled WGS sequence"/>
</dbReference>
<accession>A0A834B777</accession>
<evidence type="ECO:0000313" key="1">
    <source>
        <dbReference type="EMBL" id="KAF6125529.1"/>
    </source>
</evidence>
<protein>
    <submittedName>
        <fullName evidence="1">Uncharacterized protein</fullName>
    </submittedName>
</protein>
<dbReference type="EMBL" id="JABVXQ010000002">
    <property type="protein sequence ID" value="KAF6125529.1"/>
    <property type="molecule type" value="Genomic_DNA"/>
</dbReference>
<evidence type="ECO:0000313" key="2">
    <source>
        <dbReference type="Proteomes" id="UP000664940"/>
    </source>
</evidence>
<reference evidence="1 2" key="1">
    <citation type="journal article" date="2020" name="Nature">
        <title>Six reference-quality genomes reveal evolution of bat adaptations.</title>
        <authorList>
            <person name="Jebb D."/>
            <person name="Huang Z."/>
            <person name="Pippel M."/>
            <person name="Hughes G.M."/>
            <person name="Lavrichenko K."/>
            <person name="Devanna P."/>
            <person name="Winkler S."/>
            <person name="Jermiin L.S."/>
            <person name="Skirmuntt E.C."/>
            <person name="Katzourakis A."/>
            <person name="Burkitt-Gray L."/>
            <person name="Ray D.A."/>
            <person name="Sullivan K.A.M."/>
            <person name="Roscito J.G."/>
            <person name="Kirilenko B.M."/>
            <person name="Davalos L.M."/>
            <person name="Corthals A.P."/>
            <person name="Power M.L."/>
            <person name="Jones G."/>
            <person name="Ransome R.D."/>
            <person name="Dechmann D.K.N."/>
            <person name="Locatelli A.G."/>
            <person name="Puechmaille S.J."/>
            <person name="Fedrigo O."/>
            <person name="Jarvis E.D."/>
            <person name="Hiller M."/>
            <person name="Vernes S.C."/>
            <person name="Myers E.W."/>
            <person name="Teeling E.C."/>
        </authorList>
    </citation>
    <scope>NUCLEOTIDE SEQUENCE [LARGE SCALE GENOMIC DNA]</scope>
    <source>
        <strain evidence="1">Bat1K_MPI-CBG_1</strain>
    </source>
</reference>
<organism evidence="1 2">
    <name type="scientific">Phyllostomus discolor</name>
    <name type="common">pale spear-nosed bat</name>
    <dbReference type="NCBI Taxonomy" id="89673"/>
    <lineage>
        <taxon>Eukaryota</taxon>
        <taxon>Metazoa</taxon>
        <taxon>Chordata</taxon>
        <taxon>Craniata</taxon>
        <taxon>Vertebrata</taxon>
        <taxon>Euteleostomi</taxon>
        <taxon>Mammalia</taxon>
        <taxon>Eutheria</taxon>
        <taxon>Laurasiatheria</taxon>
        <taxon>Chiroptera</taxon>
        <taxon>Yangochiroptera</taxon>
        <taxon>Phyllostomidae</taxon>
        <taxon>Phyllostominae</taxon>
        <taxon>Phyllostomus</taxon>
    </lineage>
</organism>
<comment type="caution">
    <text evidence="1">The sequence shown here is derived from an EMBL/GenBank/DDBJ whole genome shotgun (WGS) entry which is preliminary data.</text>
</comment>
<sequence length="150" mass="16667">MPCLFQLLFWPTPPILTTSIGSLKLYLRLKMSTEINVFVLLNSYYRWNIYVSPNMYVQMLTSCVMVWGGAWVRVWSPLNGAAVLVNEALPHSQLLLPVRTLRSCSLRSAGALHHSATKLASQSWASRFQSSAKSVRVVTGHPVSAFVTAA</sequence>
<name>A0A834B777_9CHIR</name>
<proteinExistence type="predicted"/>
<gene>
    <name evidence="1" type="ORF">HJG60_009946</name>
</gene>
<dbReference type="AlphaFoldDB" id="A0A834B777"/>